<protein>
    <submittedName>
        <fullName evidence="1">Uncharacterized protein</fullName>
    </submittedName>
</protein>
<reference evidence="1 2" key="1">
    <citation type="submission" date="2024-09" db="EMBL/GenBank/DDBJ databases">
        <authorList>
            <person name="Lee S.D."/>
        </authorList>
    </citation>
    <scope>NUCLEOTIDE SEQUENCE [LARGE SCALE GENOMIC DNA]</scope>
    <source>
        <strain evidence="1 2">N8-3</strain>
    </source>
</reference>
<accession>A0ABV6VYX7</accession>
<evidence type="ECO:0000313" key="1">
    <source>
        <dbReference type="EMBL" id="MFC1418791.1"/>
    </source>
</evidence>
<comment type="caution">
    <text evidence="1">The sequence shown here is derived from an EMBL/GenBank/DDBJ whole genome shotgun (WGS) entry which is preliminary data.</text>
</comment>
<keyword evidence="2" id="KW-1185">Reference proteome</keyword>
<gene>
    <name evidence="1" type="ORF">ACEZDE_19440</name>
</gene>
<proteinExistence type="predicted"/>
<dbReference type="RefSeq" id="WP_380537587.1">
    <property type="nucleotide sequence ID" value="NZ_JBHFAB010000013.1"/>
</dbReference>
<organism evidence="1 2">
    <name type="scientific">Streptacidiphilus cavernicola</name>
    <dbReference type="NCBI Taxonomy" id="3342716"/>
    <lineage>
        <taxon>Bacteria</taxon>
        <taxon>Bacillati</taxon>
        <taxon>Actinomycetota</taxon>
        <taxon>Actinomycetes</taxon>
        <taxon>Kitasatosporales</taxon>
        <taxon>Streptomycetaceae</taxon>
        <taxon>Streptacidiphilus</taxon>
    </lineage>
</organism>
<sequence length="89" mass="9713">MADHELFVGGILGDLEAAGLDATSVWTLEHSVLTARDGREVRLDFWRRALLLGRDEWRVDAMWHGGSCVDRGSPQASPDAALAALIRQG</sequence>
<dbReference type="Proteomes" id="UP001592531">
    <property type="component" value="Unassembled WGS sequence"/>
</dbReference>
<name>A0ABV6VYX7_9ACTN</name>
<evidence type="ECO:0000313" key="2">
    <source>
        <dbReference type="Proteomes" id="UP001592531"/>
    </source>
</evidence>
<dbReference type="EMBL" id="JBHFAB010000013">
    <property type="protein sequence ID" value="MFC1418791.1"/>
    <property type="molecule type" value="Genomic_DNA"/>
</dbReference>